<dbReference type="OrthoDB" id="9803963at2"/>
<reference evidence="14" key="1">
    <citation type="submission" date="2016-11" db="EMBL/GenBank/DDBJ databases">
        <authorList>
            <person name="Varghese N."/>
            <person name="Submissions S."/>
        </authorList>
    </citation>
    <scope>NUCLEOTIDE SEQUENCE [LARGE SCALE GENOMIC DNA]</scope>
    <source>
        <strain evidence="14">DSM 24579</strain>
    </source>
</reference>
<dbReference type="PANTHER" id="PTHR32315:SF3">
    <property type="entry name" value="ADENINE PHOSPHORIBOSYLTRANSFERASE"/>
    <property type="match status" value="1"/>
</dbReference>
<proteinExistence type="inferred from homology"/>
<name>A0A1M5LX56_SALEC</name>
<dbReference type="Pfam" id="PF00156">
    <property type="entry name" value="Pribosyltran"/>
    <property type="match status" value="1"/>
</dbReference>
<evidence type="ECO:0000256" key="1">
    <source>
        <dbReference type="ARBA" id="ARBA00000868"/>
    </source>
</evidence>
<dbReference type="Proteomes" id="UP000183945">
    <property type="component" value="Unassembled WGS sequence"/>
</dbReference>
<dbReference type="InterPro" id="IPR050054">
    <property type="entry name" value="UPRTase/APRTase"/>
</dbReference>
<gene>
    <name evidence="11" type="primary">apt</name>
    <name evidence="13" type="ORF">SAMN05444483_1232</name>
</gene>
<comment type="catalytic activity">
    <reaction evidence="1 11">
        <text>AMP + diphosphate = 5-phospho-alpha-D-ribose 1-diphosphate + adenine</text>
        <dbReference type="Rhea" id="RHEA:16609"/>
        <dbReference type="ChEBI" id="CHEBI:16708"/>
        <dbReference type="ChEBI" id="CHEBI:33019"/>
        <dbReference type="ChEBI" id="CHEBI:58017"/>
        <dbReference type="ChEBI" id="CHEBI:456215"/>
        <dbReference type="EC" id="2.4.2.7"/>
    </reaction>
</comment>
<dbReference type="RefSeq" id="WP_072881793.1">
    <property type="nucleotide sequence ID" value="NZ_FQVT01000023.1"/>
</dbReference>
<evidence type="ECO:0000256" key="3">
    <source>
        <dbReference type="ARBA" id="ARBA00004496"/>
    </source>
</evidence>
<comment type="similarity">
    <text evidence="5 11">Belongs to the purine/pyrimidine phosphoribosyltransferase family.</text>
</comment>
<protein>
    <recommendedName>
        <fullName evidence="6 11">Adenine phosphoribosyltransferase</fullName>
        <shortName evidence="11">APRT</shortName>
        <ecNumber evidence="6 11">2.4.2.7</ecNumber>
    </recommendedName>
</protein>
<evidence type="ECO:0000256" key="11">
    <source>
        <dbReference type="HAMAP-Rule" id="MF_00004"/>
    </source>
</evidence>
<dbReference type="InterPro" id="IPR005764">
    <property type="entry name" value="Ade_phspho_trans"/>
</dbReference>
<evidence type="ECO:0000256" key="4">
    <source>
        <dbReference type="ARBA" id="ARBA00004659"/>
    </source>
</evidence>
<dbReference type="NCBIfam" id="NF002636">
    <property type="entry name" value="PRK02304.1-5"/>
    <property type="match status" value="1"/>
</dbReference>
<keyword evidence="8 11" id="KW-0328">Glycosyltransferase</keyword>
<dbReference type="UniPathway" id="UPA00588">
    <property type="reaction ID" value="UER00646"/>
</dbReference>
<evidence type="ECO:0000256" key="10">
    <source>
        <dbReference type="ARBA" id="ARBA00022726"/>
    </source>
</evidence>
<evidence type="ECO:0000313" key="14">
    <source>
        <dbReference type="Proteomes" id="UP000183945"/>
    </source>
</evidence>
<dbReference type="FunFam" id="3.40.50.2020:FF:000021">
    <property type="entry name" value="Adenine phosphoribosyltransferase"/>
    <property type="match status" value="1"/>
</dbReference>
<dbReference type="GO" id="GO:0006166">
    <property type="term" value="P:purine ribonucleoside salvage"/>
    <property type="evidence" value="ECO:0007669"/>
    <property type="project" value="UniProtKB-UniRule"/>
</dbReference>
<evidence type="ECO:0000256" key="8">
    <source>
        <dbReference type="ARBA" id="ARBA00022676"/>
    </source>
</evidence>
<evidence type="ECO:0000256" key="5">
    <source>
        <dbReference type="ARBA" id="ARBA00008391"/>
    </source>
</evidence>
<evidence type="ECO:0000259" key="12">
    <source>
        <dbReference type="Pfam" id="PF00156"/>
    </source>
</evidence>
<dbReference type="STRING" id="1073325.SAMN05444483_1232"/>
<dbReference type="InterPro" id="IPR029057">
    <property type="entry name" value="PRTase-like"/>
</dbReference>
<dbReference type="NCBIfam" id="TIGR01090">
    <property type="entry name" value="apt"/>
    <property type="match status" value="1"/>
</dbReference>
<dbReference type="InterPro" id="IPR000836">
    <property type="entry name" value="PRTase_dom"/>
</dbReference>
<organism evidence="13 14">
    <name type="scientific">Salegentibacter echinorum</name>
    <dbReference type="NCBI Taxonomy" id="1073325"/>
    <lineage>
        <taxon>Bacteria</taxon>
        <taxon>Pseudomonadati</taxon>
        <taxon>Bacteroidota</taxon>
        <taxon>Flavobacteriia</taxon>
        <taxon>Flavobacteriales</taxon>
        <taxon>Flavobacteriaceae</taxon>
        <taxon>Salegentibacter</taxon>
    </lineage>
</organism>
<keyword evidence="9 11" id="KW-0808">Transferase</keyword>
<dbReference type="GO" id="GO:0005737">
    <property type="term" value="C:cytoplasm"/>
    <property type="evidence" value="ECO:0007669"/>
    <property type="project" value="UniProtKB-SubCell"/>
</dbReference>
<comment type="pathway">
    <text evidence="4 11">Purine metabolism; AMP biosynthesis via salvage pathway; AMP from adenine: step 1/1.</text>
</comment>
<evidence type="ECO:0000256" key="9">
    <source>
        <dbReference type="ARBA" id="ARBA00022679"/>
    </source>
</evidence>
<evidence type="ECO:0000313" key="13">
    <source>
        <dbReference type="EMBL" id="SHG69684.1"/>
    </source>
</evidence>
<comment type="function">
    <text evidence="2 11">Catalyzes a salvage reaction resulting in the formation of AMP, that is energically less costly than de novo synthesis.</text>
</comment>
<dbReference type="EMBL" id="FQVT01000023">
    <property type="protein sequence ID" value="SHG69684.1"/>
    <property type="molecule type" value="Genomic_DNA"/>
</dbReference>
<evidence type="ECO:0000256" key="7">
    <source>
        <dbReference type="ARBA" id="ARBA00022490"/>
    </source>
</evidence>
<comment type="subunit">
    <text evidence="11">Homodimer.</text>
</comment>
<keyword evidence="7 11" id="KW-0963">Cytoplasm</keyword>
<dbReference type="GO" id="GO:0044209">
    <property type="term" value="P:AMP salvage"/>
    <property type="evidence" value="ECO:0007669"/>
    <property type="project" value="UniProtKB-UniRule"/>
</dbReference>
<dbReference type="GO" id="GO:0006168">
    <property type="term" value="P:adenine salvage"/>
    <property type="evidence" value="ECO:0007669"/>
    <property type="project" value="InterPro"/>
</dbReference>
<dbReference type="Gene3D" id="3.40.50.2020">
    <property type="match status" value="1"/>
</dbReference>
<sequence>MKNLDQYIREIPDFPKKGISYKDITPVLQNPQAMRLAVKLFLEKLGGQKIDKVVGIESRGFFFAALLAQKLDAGLVPIRKSGKLPYTTLKEVYELEYGKDVLEIHEDAIMEGENVLIHDDVLATGGTAAAACNLVRKLGGNIVQCNFLLELKFLNGRARIGSYDTVSLVTK</sequence>
<dbReference type="PANTHER" id="PTHR32315">
    <property type="entry name" value="ADENINE PHOSPHORIBOSYLTRANSFERASE"/>
    <property type="match status" value="1"/>
</dbReference>
<accession>A0A1M5LX56</accession>
<dbReference type="GO" id="GO:0002055">
    <property type="term" value="F:adenine binding"/>
    <property type="evidence" value="ECO:0007669"/>
    <property type="project" value="TreeGrafter"/>
</dbReference>
<dbReference type="GO" id="GO:0016208">
    <property type="term" value="F:AMP binding"/>
    <property type="evidence" value="ECO:0007669"/>
    <property type="project" value="TreeGrafter"/>
</dbReference>
<dbReference type="NCBIfam" id="NF002634">
    <property type="entry name" value="PRK02304.1-3"/>
    <property type="match status" value="1"/>
</dbReference>
<evidence type="ECO:0000256" key="2">
    <source>
        <dbReference type="ARBA" id="ARBA00003968"/>
    </source>
</evidence>
<evidence type="ECO:0000256" key="6">
    <source>
        <dbReference type="ARBA" id="ARBA00011893"/>
    </source>
</evidence>
<dbReference type="HAMAP" id="MF_00004">
    <property type="entry name" value="Aden_phosphoribosyltr"/>
    <property type="match status" value="1"/>
</dbReference>
<comment type="subcellular location">
    <subcellularLocation>
        <location evidence="3 11">Cytoplasm</location>
    </subcellularLocation>
</comment>
<dbReference type="AlphaFoldDB" id="A0A1M5LX56"/>
<keyword evidence="14" id="KW-1185">Reference proteome</keyword>
<feature type="domain" description="Phosphoribosyltransferase" evidence="12">
    <location>
        <begin position="33"/>
        <end position="147"/>
    </location>
</feature>
<dbReference type="GO" id="GO:0003999">
    <property type="term" value="F:adenine phosphoribosyltransferase activity"/>
    <property type="evidence" value="ECO:0007669"/>
    <property type="project" value="UniProtKB-UniRule"/>
</dbReference>
<dbReference type="EC" id="2.4.2.7" evidence="6 11"/>
<keyword evidence="10 11" id="KW-0660">Purine salvage</keyword>
<dbReference type="SUPFAM" id="SSF53271">
    <property type="entry name" value="PRTase-like"/>
    <property type="match status" value="1"/>
</dbReference>
<dbReference type="CDD" id="cd06223">
    <property type="entry name" value="PRTases_typeI"/>
    <property type="match status" value="1"/>
</dbReference>